<dbReference type="AlphaFoldDB" id="A0A087BFK6"/>
<dbReference type="RefSeq" id="WP_032683803.1">
    <property type="nucleotide sequence ID" value="NZ_JBHDYG010000010.1"/>
</dbReference>
<name>A0A087BFK6_BIFLN</name>
<comment type="caution">
    <text evidence="1">The sequence shown here is derived from an EMBL/GenBank/DDBJ whole genome shotgun (WGS) entry which is preliminary data.</text>
</comment>
<proteinExistence type="predicted"/>
<evidence type="ECO:0000313" key="1">
    <source>
        <dbReference type="EMBL" id="KFI69806.1"/>
    </source>
</evidence>
<organism evidence="1 2">
    <name type="scientific">Bifidobacterium longum subsp. suis</name>
    <dbReference type="NCBI Taxonomy" id="1695"/>
    <lineage>
        <taxon>Bacteria</taxon>
        <taxon>Bacillati</taxon>
        <taxon>Actinomycetota</taxon>
        <taxon>Actinomycetes</taxon>
        <taxon>Bifidobacteriales</taxon>
        <taxon>Bifidobacteriaceae</taxon>
        <taxon>Bifidobacterium</taxon>
    </lineage>
</organism>
<protein>
    <submittedName>
        <fullName evidence="1">Uncharacterized protein</fullName>
    </submittedName>
</protein>
<reference evidence="1 2" key="1">
    <citation type="submission" date="2014-03" db="EMBL/GenBank/DDBJ databases">
        <title>Genomics of Bifidobacteria.</title>
        <authorList>
            <person name="Ventura M."/>
            <person name="Milani C."/>
            <person name="Lugli G.A."/>
        </authorList>
    </citation>
    <scope>NUCLEOTIDE SEQUENCE [LARGE SCALE GENOMIC DNA]</scope>
    <source>
        <strain evidence="1 2">LMG 21814</strain>
    </source>
</reference>
<dbReference type="Proteomes" id="UP000029024">
    <property type="component" value="Unassembled WGS sequence"/>
</dbReference>
<evidence type="ECO:0000313" key="2">
    <source>
        <dbReference type="Proteomes" id="UP000029024"/>
    </source>
</evidence>
<gene>
    <name evidence="1" type="ORF">BLSS_0107</name>
</gene>
<dbReference type="EMBL" id="JGZA01000015">
    <property type="protein sequence ID" value="KFI69806.1"/>
    <property type="molecule type" value="Genomic_DNA"/>
</dbReference>
<accession>A0A087BFK6</accession>
<sequence>MSAPIPNLMTVEQLAEHYGKAKKTIQNKLTRGWGPTPVTDPDTMQVLGFEVEEVARFDRINKQTRKQRLYA</sequence>